<dbReference type="PANTHER" id="PTHR11257:SF12">
    <property type="entry name" value="EJACULATORY BULB-SPECIFIC PROTEIN 3-RELATED"/>
    <property type="match status" value="1"/>
</dbReference>
<dbReference type="EMBL" id="OU900096">
    <property type="protein sequence ID" value="CAG9860082.1"/>
    <property type="molecule type" value="Genomic_DNA"/>
</dbReference>
<organism evidence="2 3">
    <name type="scientific">Phyllotreta striolata</name>
    <name type="common">Striped flea beetle</name>
    <name type="synonym">Crioceris striolata</name>
    <dbReference type="NCBI Taxonomy" id="444603"/>
    <lineage>
        <taxon>Eukaryota</taxon>
        <taxon>Metazoa</taxon>
        <taxon>Ecdysozoa</taxon>
        <taxon>Arthropoda</taxon>
        <taxon>Hexapoda</taxon>
        <taxon>Insecta</taxon>
        <taxon>Pterygota</taxon>
        <taxon>Neoptera</taxon>
        <taxon>Endopterygota</taxon>
        <taxon>Coleoptera</taxon>
        <taxon>Polyphaga</taxon>
        <taxon>Cucujiformia</taxon>
        <taxon>Chrysomeloidea</taxon>
        <taxon>Chrysomelidae</taxon>
        <taxon>Galerucinae</taxon>
        <taxon>Alticini</taxon>
        <taxon>Phyllotreta</taxon>
    </lineage>
</organism>
<dbReference type="InterPro" id="IPR005055">
    <property type="entry name" value="A10/PebIII"/>
</dbReference>
<feature type="signal peptide" evidence="1">
    <location>
        <begin position="1"/>
        <end position="19"/>
    </location>
</feature>
<dbReference type="PANTHER" id="PTHR11257">
    <property type="entry name" value="CHEMOSENSORY PROTEIN-RELATED"/>
    <property type="match status" value="1"/>
</dbReference>
<keyword evidence="1" id="KW-0732">Signal</keyword>
<dbReference type="Proteomes" id="UP001153712">
    <property type="component" value="Chromosome 3"/>
</dbReference>
<keyword evidence="3" id="KW-1185">Reference proteome</keyword>
<dbReference type="Pfam" id="PF03392">
    <property type="entry name" value="OS-D"/>
    <property type="match status" value="1"/>
</dbReference>
<feature type="chain" id="PRO_5040470315" evidence="1">
    <location>
        <begin position="20"/>
        <end position="125"/>
    </location>
</feature>
<sequence>MKVFVTLLLVSSAAILINADKYTTKYDNVDVDTIIKSDRLLLNYVKCLLNTGKCTTDAAELKRVLPDALQTDCSKCSEVQKKGSKKIIRHLIDNKSEWYSDLEAIYDKDGTYKAKYEKEIKDSKN</sequence>
<protein>
    <submittedName>
        <fullName evidence="2">Uncharacterized protein</fullName>
    </submittedName>
</protein>
<name>A0A9N9TQ58_PHYSR</name>
<evidence type="ECO:0000256" key="1">
    <source>
        <dbReference type="SAM" id="SignalP"/>
    </source>
</evidence>
<reference evidence="2" key="1">
    <citation type="submission" date="2022-01" db="EMBL/GenBank/DDBJ databases">
        <authorList>
            <person name="King R."/>
        </authorList>
    </citation>
    <scope>NUCLEOTIDE SEQUENCE</scope>
</reference>
<dbReference type="InterPro" id="IPR036682">
    <property type="entry name" value="OS_D_A10/PebIII_sf"/>
</dbReference>
<accession>A0A9N9TQ58</accession>
<evidence type="ECO:0000313" key="3">
    <source>
        <dbReference type="Proteomes" id="UP001153712"/>
    </source>
</evidence>
<gene>
    <name evidence="2" type="ORF">PHYEVI_LOCUS6440</name>
</gene>
<evidence type="ECO:0000313" key="2">
    <source>
        <dbReference type="EMBL" id="CAG9860082.1"/>
    </source>
</evidence>
<dbReference type="OrthoDB" id="6344725at2759"/>
<dbReference type="Gene3D" id="1.10.2080.10">
    <property type="entry name" value="Insect odorant-binding protein A10/Ejaculatory bulb-specific protein 3"/>
    <property type="match status" value="1"/>
</dbReference>
<dbReference type="SUPFAM" id="SSF100910">
    <property type="entry name" value="Chemosensory protein Csp2"/>
    <property type="match status" value="1"/>
</dbReference>
<dbReference type="AlphaFoldDB" id="A0A9N9TQ58"/>
<proteinExistence type="predicted"/>